<proteinExistence type="predicted"/>
<name>A0A8T1R307_CARIL</name>
<sequence>MLYRDFLLGLLYCPSSTPTSPDGKCDDCSFRSCWLGYSKSKLLKLILQAGSKPKCLGVDTLINTKTLEVIRFISKVLLLASGGVGHTYPSMTNPQASNNSTVLIPCKRSEEDLVLAG</sequence>
<accession>A0A8T1R307</accession>
<dbReference type="EMBL" id="CM031811">
    <property type="protein sequence ID" value="KAG6660764.1"/>
    <property type="molecule type" value="Genomic_DNA"/>
</dbReference>
<dbReference type="Proteomes" id="UP000811609">
    <property type="component" value="Chromosome 3"/>
</dbReference>
<protein>
    <submittedName>
        <fullName evidence="1">Uncharacterized protein</fullName>
    </submittedName>
</protein>
<dbReference type="EMBL" id="CM031811">
    <property type="protein sequence ID" value="KAG6660765.1"/>
    <property type="molecule type" value="Genomic_DNA"/>
</dbReference>
<comment type="caution">
    <text evidence="1">The sequence shown here is derived from an EMBL/GenBank/DDBJ whole genome shotgun (WGS) entry which is preliminary data.</text>
</comment>
<dbReference type="AlphaFoldDB" id="A0A8T1R307"/>
<gene>
    <name evidence="1" type="ORF">CIPAW_03G127300</name>
</gene>
<evidence type="ECO:0000313" key="2">
    <source>
        <dbReference type="Proteomes" id="UP000811609"/>
    </source>
</evidence>
<organism evidence="1 2">
    <name type="scientific">Carya illinoinensis</name>
    <name type="common">Pecan</name>
    <dbReference type="NCBI Taxonomy" id="32201"/>
    <lineage>
        <taxon>Eukaryota</taxon>
        <taxon>Viridiplantae</taxon>
        <taxon>Streptophyta</taxon>
        <taxon>Embryophyta</taxon>
        <taxon>Tracheophyta</taxon>
        <taxon>Spermatophyta</taxon>
        <taxon>Magnoliopsida</taxon>
        <taxon>eudicotyledons</taxon>
        <taxon>Gunneridae</taxon>
        <taxon>Pentapetalae</taxon>
        <taxon>rosids</taxon>
        <taxon>fabids</taxon>
        <taxon>Fagales</taxon>
        <taxon>Juglandaceae</taxon>
        <taxon>Carya</taxon>
    </lineage>
</organism>
<evidence type="ECO:0000313" key="1">
    <source>
        <dbReference type="EMBL" id="KAG6660764.1"/>
    </source>
</evidence>
<keyword evidence="2" id="KW-1185">Reference proteome</keyword>
<reference evidence="1" key="1">
    <citation type="submission" date="2020-12" db="EMBL/GenBank/DDBJ databases">
        <title>WGS assembly of Carya illinoinensis cv. Pawnee.</title>
        <authorList>
            <person name="Platts A."/>
            <person name="Shu S."/>
            <person name="Wright S."/>
            <person name="Barry K."/>
            <person name="Edger P."/>
            <person name="Pires J.C."/>
            <person name="Schmutz J."/>
        </authorList>
    </citation>
    <scope>NUCLEOTIDE SEQUENCE</scope>
    <source>
        <tissue evidence="1">Leaf</tissue>
    </source>
</reference>